<dbReference type="RefSeq" id="WP_371841170.1">
    <property type="nucleotide sequence ID" value="NZ_JBGMEK010000088.1"/>
</dbReference>
<dbReference type="Pfam" id="PF18906">
    <property type="entry name" value="Phage_tube_2"/>
    <property type="match status" value="1"/>
</dbReference>
<accession>A0ABV4P4Q7</accession>
<dbReference type="Proteomes" id="UP001569428">
    <property type="component" value="Unassembled WGS sequence"/>
</dbReference>
<protein>
    <submittedName>
        <fullName evidence="1">Phage tail tube protein</fullName>
    </submittedName>
</protein>
<sequence>MADGSQHSMAYVAESTYGVTPATPTFKAIRNTGTTLALTKEGSASEELRSDRQITDYRHMNKSVGGDISINLSYGSFDDLLEGATMGTWTGDKLVVGTTRRSFTIERKFGDIPDKPYHRYTGCEVNTLNLTVAPGARVSGSFGIMGKNMTPEAAALSGADYEAETTTQVFDSFKGVIKEGSTGLAVVTEVTLTLENGLESRFVVGSDTTIQPGAGRSNVTGQLSAYFENSTLLEKFLNESASSLEFSLVDAAGNTYLFTLPKIKYTGGQVDVSGEGAIILPLPFQAVYDETKGTNLIIERTAA</sequence>
<dbReference type="EMBL" id="JBGMEK010000088">
    <property type="protein sequence ID" value="MFA0813361.1"/>
    <property type="molecule type" value="Genomic_DNA"/>
</dbReference>
<organism evidence="1 2">
    <name type="scientific">Microbulbifer epialgicus</name>
    <dbReference type="NCBI Taxonomy" id="393907"/>
    <lineage>
        <taxon>Bacteria</taxon>
        <taxon>Pseudomonadati</taxon>
        <taxon>Pseudomonadota</taxon>
        <taxon>Gammaproteobacteria</taxon>
        <taxon>Cellvibrionales</taxon>
        <taxon>Microbulbiferaceae</taxon>
        <taxon>Microbulbifer</taxon>
    </lineage>
</organism>
<gene>
    <name evidence="1" type="ORF">ACCI49_20895</name>
</gene>
<keyword evidence="2" id="KW-1185">Reference proteome</keyword>
<evidence type="ECO:0000313" key="2">
    <source>
        <dbReference type="Proteomes" id="UP001569428"/>
    </source>
</evidence>
<evidence type="ECO:0000313" key="1">
    <source>
        <dbReference type="EMBL" id="MFA0813361.1"/>
    </source>
</evidence>
<name>A0ABV4P4Q7_9GAMM</name>
<dbReference type="InterPro" id="IPR044000">
    <property type="entry name" value="Phage_tube_2"/>
</dbReference>
<reference evidence="1 2" key="1">
    <citation type="submission" date="2024-08" db="EMBL/GenBank/DDBJ databases">
        <authorList>
            <person name="Ishaq N."/>
        </authorList>
    </citation>
    <scope>NUCLEOTIDE SEQUENCE [LARGE SCALE GENOMIC DNA]</scope>
    <source>
        <strain evidence="1 2">DSM 18651</strain>
    </source>
</reference>
<proteinExistence type="predicted"/>
<comment type="caution">
    <text evidence="1">The sequence shown here is derived from an EMBL/GenBank/DDBJ whole genome shotgun (WGS) entry which is preliminary data.</text>
</comment>